<keyword evidence="4 7" id="KW-0808">Transferase</keyword>
<dbReference type="InterPro" id="IPR051612">
    <property type="entry name" value="Teichoic_Acid_Biosynth"/>
</dbReference>
<sequence>MIRNVILKKMIKNVVFPIITLLNKIVKKDDSIVLLYISNMGIRHSLLPLRQYLLDNHFNERYKIYCGIEHLKYAEDEPRVTFISGGKTLLVFLRAKHVFYTAGQLPVKPASSQIVIHMDHGNANFKTMGALTNINNGDEFYFTYMIAPSEYYVPIMAKEYRCEASNIKICGDPMTDALLKSGRNTYDFHQYDKMLLWMPTFRQSDYLSYNDSKLDSLPLFKETDCLELNERLKKYNIKLIVKLHPAQKEFGYNMQCFSHLSIFSHKEFLKENYDLALLTAQSDGLIGDYSSASLQYLLLDRPMAFVVPDIEEYDKMRGFVFENPEDYMGGHIIKSKDDFWQFLDDFAVGKDIYKEKRHRITDIIYKFKDANSCKRIVELSEMTV</sequence>
<dbReference type="Gene3D" id="3.40.50.12580">
    <property type="match status" value="1"/>
</dbReference>
<evidence type="ECO:0000256" key="6">
    <source>
        <dbReference type="ARBA" id="ARBA00023136"/>
    </source>
</evidence>
<keyword evidence="3" id="KW-1003">Cell membrane</keyword>
<dbReference type="PATRIC" id="fig|1339350.3.peg.2010"/>
<dbReference type="EMBL" id="JNHI01000009">
    <property type="protein sequence ID" value="KDS31444.1"/>
    <property type="molecule type" value="Genomic_DNA"/>
</dbReference>
<dbReference type="RefSeq" id="WP_032945565.1">
    <property type="nucleotide sequence ID" value="NZ_JNHI01000009.1"/>
</dbReference>
<comment type="caution">
    <text evidence="7">The sequence shown here is derived from an EMBL/GenBank/DDBJ whole genome shotgun (WGS) entry which is preliminary data.</text>
</comment>
<evidence type="ECO:0000256" key="5">
    <source>
        <dbReference type="ARBA" id="ARBA00022944"/>
    </source>
</evidence>
<dbReference type="GO" id="GO:0019350">
    <property type="term" value="P:teichoic acid biosynthetic process"/>
    <property type="evidence" value="ECO:0007669"/>
    <property type="project" value="UniProtKB-KW"/>
</dbReference>
<evidence type="ECO:0000313" key="8">
    <source>
        <dbReference type="Proteomes" id="UP000028134"/>
    </source>
</evidence>
<dbReference type="AlphaFoldDB" id="A0A078R7B4"/>
<evidence type="ECO:0000256" key="1">
    <source>
        <dbReference type="ARBA" id="ARBA00004202"/>
    </source>
</evidence>
<accession>A0A078R7B4</accession>
<protein>
    <submittedName>
        <fullName evidence="7">Poly(Glycerophosphate) glycerophosphotransferase family protein</fullName>
    </submittedName>
</protein>
<dbReference type="Gene3D" id="3.40.50.11820">
    <property type="match status" value="1"/>
</dbReference>
<dbReference type="SUPFAM" id="SSF53756">
    <property type="entry name" value="UDP-Glycosyltransferase/glycogen phosphorylase"/>
    <property type="match status" value="1"/>
</dbReference>
<keyword evidence="5" id="KW-0777">Teichoic acid biosynthesis</keyword>
<evidence type="ECO:0000256" key="4">
    <source>
        <dbReference type="ARBA" id="ARBA00022679"/>
    </source>
</evidence>
<dbReference type="InterPro" id="IPR043148">
    <property type="entry name" value="TagF_C"/>
</dbReference>
<dbReference type="InterPro" id="IPR007554">
    <property type="entry name" value="Glycerophosphate_synth"/>
</dbReference>
<organism evidence="7 8">
    <name type="scientific">Phocaeicola vulgatus str. 3775 SL</name>
    <name type="common">B</name>
    <name type="synonym">iv</name>
    <dbReference type="NCBI Taxonomy" id="1339350"/>
    <lineage>
        <taxon>Bacteria</taxon>
        <taxon>Pseudomonadati</taxon>
        <taxon>Bacteroidota</taxon>
        <taxon>Bacteroidia</taxon>
        <taxon>Bacteroidales</taxon>
        <taxon>Bacteroidaceae</taxon>
        <taxon>Phocaeicola</taxon>
    </lineage>
</organism>
<evidence type="ECO:0000256" key="3">
    <source>
        <dbReference type="ARBA" id="ARBA00022475"/>
    </source>
</evidence>
<comment type="subcellular location">
    <subcellularLocation>
        <location evidence="1">Cell membrane</location>
        <topology evidence="1">Peripheral membrane protein</topology>
    </subcellularLocation>
</comment>
<reference evidence="7 8" key="1">
    <citation type="submission" date="2014-04" db="EMBL/GenBank/DDBJ databases">
        <authorList>
            <person name="Sears C."/>
            <person name="Carroll K."/>
            <person name="Sack B.R."/>
            <person name="Qadri F."/>
            <person name="Myers L.L."/>
            <person name="Chung G.-T."/>
            <person name="Escheverria P."/>
            <person name="Fraser C.M."/>
            <person name="Sadzewicz L."/>
            <person name="Shefchek K.A."/>
            <person name="Tallon L."/>
            <person name="Das S.P."/>
            <person name="Daugherty S."/>
            <person name="Mongodin E.F."/>
        </authorList>
    </citation>
    <scope>NUCLEOTIDE SEQUENCE [LARGE SCALE GENOMIC DNA]</scope>
    <source>
        <strain evidence="8">3775 SL(B) 10 (iv)</strain>
    </source>
</reference>
<comment type="similarity">
    <text evidence="2">Belongs to the CDP-glycerol glycerophosphotransferase family.</text>
</comment>
<dbReference type="InterPro" id="IPR043149">
    <property type="entry name" value="TagF_N"/>
</dbReference>
<name>A0A078R7B4_PHOVU</name>
<dbReference type="PANTHER" id="PTHR37316">
    <property type="entry name" value="TEICHOIC ACID GLYCEROL-PHOSPHATE PRIMASE"/>
    <property type="match status" value="1"/>
</dbReference>
<proteinExistence type="inferred from homology"/>
<evidence type="ECO:0000313" key="7">
    <source>
        <dbReference type="EMBL" id="KDS31444.1"/>
    </source>
</evidence>
<dbReference type="Proteomes" id="UP000028134">
    <property type="component" value="Unassembled WGS sequence"/>
</dbReference>
<evidence type="ECO:0000256" key="2">
    <source>
        <dbReference type="ARBA" id="ARBA00010488"/>
    </source>
</evidence>
<dbReference type="GO" id="GO:0005886">
    <property type="term" value="C:plasma membrane"/>
    <property type="evidence" value="ECO:0007669"/>
    <property type="project" value="UniProtKB-SubCell"/>
</dbReference>
<dbReference type="PANTHER" id="PTHR37316:SF3">
    <property type="entry name" value="TEICHOIC ACID GLYCEROL-PHOSPHATE TRANSFERASE"/>
    <property type="match status" value="1"/>
</dbReference>
<dbReference type="GO" id="GO:0047355">
    <property type="term" value="F:CDP-glycerol glycerophosphotransferase activity"/>
    <property type="evidence" value="ECO:0007669"/>
    <property type="project" value="InterPro"/>
</dbReference>
<gene>
    <name evidence="7" type="ORF">M097_2092</name>
</gene>
<keyword evidence="6" id="KW-0472">Membrane</keyword>
<dbReference type="Pfam" id="PF04464">
    <property type="entry name" value="Glyphos_transf"/>
    <property type="match status" value="1"/>
</dbReference>